<sequence>MQLLPILLTTFPLLPLTVASPGCGHPLHPPPTPGASSSLLNLPSDHHSFPSRQYLLHLPANYHIYSPLPLIIAFHGKDQTAQEFERQSEFSKPLLNTLGALVAFPQGVGKMWTGDPEAPSRRERDDIGFAAALLDHLVNTYCIALERVYVVGFSNGGGLVDLLACDEGVSTRIAAAAIVSGAIYKDKSLKLEKGEKLFDVCRPRRVPVPVLEMHGSRDPVIHYDGKSTPDGETWPVEEWVQGWKVRNGCKEGEKPTWEGEVHGGSAKKRTWSCGVGAEKQEVLVHYTIEGFGHGWPSIKRQEDDEKQRFGPVSWNATRDIVDFFGSKSLPSEWRVPGKWVRDEL</sequence>
<dbReference type="InterPro" id="IPR043595">
    <property type="entry name" value="FaeB/C/D"/>
</dbReference>
<dbReference type="PANTHER" id="PTHR38050:SF2">
    <property type="entry name" value="FERULOYL ESTERASE C-RELATED"/>
    <property type="match status" value="1"/>
</dbReference>
<evidence type="ECO:0000256" key="10">
    <source>
        <dbReference type="SAM" id="SignalP"/>
    </source>
</evidence>
<dbReference type="EC" id="3.1.1.73" evidence="2"/>
<evidence type="ECO:0000256" key="9">
    <source>
        <dbReference type="ARBA" id="ARBA00034075"/>
    </source>
</evidence>
<evidence type="ECO:0000256" key="6">
    <source>
        <dbReference type="ARBA" id="ARBA00022801"/>
    </source>
</evidence>
<keyword evidence="8" id="KW-0624">Polysaccharide degradation</keyword>
<dbReference type="InterPro" id="IPR029058">
    <property type="entry name" value="AB_hydrolase_fold"/>
</dbReference>
<reference evidence="11 12" key="1">
    <citation type="submission" date="2024-09" db="EMBL/GenBank/DDBJ databases">
        <title>Rethinking Asexuality: The Enigmatic Case of Functional Sexual Genes in Lepraria (Stereocaulaceae).</title>
        <authorList>
            <person name="Doellman M."/>
            <person name="Sun Y."/>
            <person name="Barcenas-Pena A."/>
            <person name="Lumbsch H.T."/>
            <person name="Grewe F."/>
        </authorList>
    </citation>
    <scope>NUCLEOTIDE SEQUENCE [LARGE SCALE GENOMIC DNA]</scope>
    <source>
        <strain evidence="11 12">Mercado 3170</strain>
    </source>
</reference>
<protein>
    <recommendedName>
        <fullName evidence="2">feruloyl esterase</fullName>
        <ecNumber evidence="2">3.1.1.73</ecNumber>
    </recommendedName>
</protein>
<gene>
    <name evidence="11" type="ORF">N7G274_003401</name>
</gene>
<evidence type="ECO:0000313" key="12">
    <source>
        <dbReference type="Proteomes" id="UP001590950"/>
    </source>
</evidence>
<evidence type="ECO:0000256" key="1">
    <source>
        <dbReference type="ARBA" id="ARBA00004613"/>
    </source>
</evidence>
<keyword evidence="4" id="KW-0858">Xylan degradation</keyword>
<dbReference type="SUPFAM" id="SSF53474">
    <property type="entry name" value="alpha/beta-Hydrolases"/>
    <property type="match status" value="1"/>
</dbReference>
<name>A0ABR4AGB7_9LECA</name>
<evidence type="ECO:0000256" key="8">
    <source>
        <dbReference type="ARBA" id="ARBA00023326"/>
    </source>
</evidence>
<evidence type="ECO:0000256" key="5">
    <source>
        <dbReference type="ARBA" id="ARBA00022729"/>
    </source>
</evidence>
<dbReference type="EMBL" id="JBEFKJ010000010">
    <property type="protein sequence ID" value="KAL2043881.1"/>
    <property type="molecule type" value="Genomic_DNA"/>
</dbReference>
<keyword evidence="7" id="KW-0119">Carbohydrate metabolism</keyword>
<evidence type="ECO:0000256" key="3">
    <source>
        <dbReference type="ARBA" id="ARBA00022525"/>
    </source>
</evidence>
<dbReference type="Gene3D" id="3.40.50.1820">
    <property type="entry name" value="alpha/beta hydrolase"/>
    <property type="match status" value="1"/>
</dbReference>
<evidence type="ECO:0000256" key="7">
    <source>
        <dbReference type="ARBA" id="ARBA00023277"/>
    </source>
</evidence>
<keyword evidence="3" id="KW-0964">Secreted</keyword>
<accession>A0ABR4AGB7</accession>
<keyword evidence="5 10" id="KW-0732">Signal</keyword>
<proteinExistence type="predicted"/>
<dbReference type="PANTHER" id="PTHR38050">
    <property type="match status" value="1"/>
</dbReference>
<feature type="chain" id="PRO_5046228885" description="feruloyl esterase" evidence="10">
    <location>
        <begin position="20"/>
        <end position="344"/>
    </location>
</feature>
<dbReference type="Proteomes" id="UP001590950">
    <property type="component" value="Unassembled WGS sequence"/>
</dbReference>
<organism evidence="11 12">
    <name type="scientific">Stereocaulon virgatum</name>
    <dbReference type="NCBI Taxonomy" id="373712"/>
    <lineage>
        <taxon>Eukaryota</taxon>
        <taxon>Fungi</taxon>
        <taxon>Dikarya</taxon>
        <taxon>Ascomycota</taxon>
        <taxon>Pezizomycotina</taxon>
        <taxon>Lecanoromycetes</taxon>
        <taxon>OSLEUM clade</taxon>
        <taxon>Lecanoromycetidae</taxon>
        <taxon>Lecanorales</taxon>
        <taxon>Lecanorineae</taxon>
        <taxon>Stereocaulaceae</taxon>
        <taxon>Stereocaulon</taxon>
    </lineage>
</organism>
<evidence type="ECO:0000256" key="4">
    <source>
        <dbReference type="ARBA" id="ARBA00022651"/>
    </source>
</evidence>
<keyword evidence="6" id="KW-0378">Hydrolase</keyword>
<evidence type="ECO:0000256" key="2">
    <source>
        <dbReference type="ARBA" id="ARBA00013091"/>
    </source>
</evidence>
<comment type="caution">
    <text evidence="11">The sequence shown here is derived from an EMBL/GenBank/DDBJ whole genome shotgun (WGS) entry which is preliminary data.</text>
</comment>
<comment type="catalytic activity">
    <reaction evidence="9">
        <text>feruloyl-polysaccharide + H2O = ferulate + polysaccharide.</text>
        <dbReference type="EC" id="3.1.1.73"/>
    </reaction>
</comment>
<comment type="subcellular location">
    <subcellularLocation>
        <location evidence="1">Secreted</location>
    </subcellularLocation>
</comment>
<keyword evidence="12" id="KW-1185">Reference proteome</keyword>
<feature type="signal peptide" evidence="10">
    <location>
        <begin position="1"/>
        <end position="19"/>
    </location>
</feature>
<evidence type="ECO:0000313" key="11">
    <source>
        <dbReference type="EMBL" id="KAL2043881.1"/>
    </source>
</evidence>